<dbReference type="RefSeq" id="WP_123014310.1">
    <property type="nucleotide sequence ID" value="NZ_AP024912.1"/>
</dbReference>
<reference evidence="2" key="1">
    <citation type="journal article" date="2019" name="Int. J. Syst. Evol. Microbiol.">
        <title>The Global Catalogue of Microorganisms (GCM) 10K type strain sequencing project: providing services to taxonomists for standard genome sequencing and annotation.</title>
        <authorList>
            <consortium name="The Broad Institute Genomics Platform"/>
            <consortium name="The Broad Institute Genome Sequencing Center for Infectious Disease"/>
            <person name="Wu L."/>
            <person name="Ma J."/>
        </authorList>
    </citation>
    <scope>NUCLEOTIDE SEQUENCE [LARGE SCALE GENOMIC DNA]</scope>
    <source>
        <strain evidence="2">KCTC 62784</strain>
    </source>
</reference>
<dbReference type="PANTHER" id="PTHR42999">
    <property type="entry name" value="ANTIBIOTIC RESISTANCE PROTEIN MCBG"/>
    <property type="match status" value="1"/>
</dbReference>
<dbReference type="Pfam" id="PF13599">
    <property type="entry name" value="Pentapeptide_4"/>
    <property type="match status" value="2"/>
</dbReference>
<sequence length="199" mass="22996">MPQINNHAEYYDSQFEKLNLTESAFNDVMFEDCAFIECDFSQAAFTHCKFTHCTFERCNLSLLDVSATKLFELDFIDCKLLGIDWVKAIWAFYHRDFNLSFVRCVLNDSSFFGLTLHELVLDACTVHNVDFREGDYTDSAMTDCDFRHSLFMHTNLQSVDFTDSFNYVIDVLENNVKKATFSRLEAMSLLEGLGIVLVD</sequence>
<accession>A0ABV7CDV0</accession>
<dbReference type="PANTHER" id="PTHR42999:SF1">
    <property type="entry name" value="PENTAPEPTIDE REPEAT-CONTAINING PROTEIN"/>
    <property type="match status" value="1"/>
</dbReference>
<dbReference type="EMBL" id="JBHRSE010000103">
    <property type="protein sequence ID" value="MFC3025116.1"/>
    <property type="molecule type" value="Genomic_DNA"/>
</dbReference>
<gene>
    <name evidence="1" type="ORF">ACFODT_15020</name>
</gene>
<evidence type="ECO:0000313" key="2">
    <source>
        <dbReference type="Proteomes" id="UP001595384"/>
    </source>
</evidence>
<protein>
    <submittedName>
        <fullName evidence="1">Pentapeptide repeat-containing protein</fullName>
    </submittedName>
</protein>
<comment type="caution">
    <text evidence="1">The sequence shown here is derived from an EMBL/GenBank/DDBJ whole genome shotgun (WGS) entry which is preliminary data.</text>
</comment>
<evidence type="ECO:0000313" key="1">
    <source>
        <dbReference type="EMBL" id="MFC3025116.1"/>
    </source>
</evidence>
<keyword evidence="2" id="KW-1185">Reference proteome</keyword>
<dbReference type="Gene3D" id="2.160.20.80">
    <property type="entry name" value="E3 ubiquitin-protein ligase SopA"/>
    <property type="match status" value="1"/>
</dbReference>
<dbReference type="Proteomes" id="UP001595384">
    <property type="component" value="Unassembled WGS sequence"/>
</dbReference>
<organism evidence="1 2">
    <name type="scientific">Vibrio zhugei</name>
    <dbReference type="NCBI Taxonomy" id="2479546"/>
    <lineage>
        <taxon>Bacteria</taxon>
        <taxon>Pseudomonadati</taxon>
        <taxon>Pseudomonadota</taxon>
        <taxon>Gammaproteobacteria</taxon>
        <taxon>Vibrionales</taxon>
        <taxon>Vibrionaceae</taxon>
        <taxon>Vibrio</taxon>
    </lineage>
</organism>
<dbReference type="SUPFAM" id="SSF141571">
    <property type="entry name" value="Pentapeptide repeat-like"/>
    <property type="match status" value="1"/>
</dbReference>
<proteinExistence type="predicted"/>
<dbReference type="InterPro" id="IPR001646">
    <property type="entry name" value="5peptide_repeat"/>
</dbReference>
<name>A0ABV7CDV0_9VIBR</name>
<dbReference type="InterPro" id="IPR052949">
    <property type="entry name" value="PA_immunity-related"/>
</dbReference>